<evidence type="ECO:0000256" key="5">
    <source>
        <dbReference type="ARBA" id="ARBA00023136"/>
    </source>
</evidence>
<evidence type="ECO:0000256" key="6">
    <source>
        <dbReference type="ARBA" id="ARBA00023315"/>
    </source>
</evidence>
<organism evidence="8 9">
    <name type="scientific">Lodderomyces beijingensis</name>
    <dbReference type="NCBI Taxonomy" id="1775926"/>
    <lineage>
        <taxon>Eukaryota</taxon>
        <taxon>Fungi</taxon>
        <taxon>Dikarya</taxon>
        <taxon>Ascomycota</taxon>
        <taxon>Saccharomycotina</taxon>
        <taxon>Pichiomycetes</taxon>
        <taxon>Debaryomycetaceae</taxon>
        <taxon>Candida/Lodderomyces clade</taxon>
        <taxon>Lodderomyces</taxon>
    </lineage>
</organism>
<keyword evidence="4 7" id="KW-1133">Transmembrane helix</keyword>
<feature type="transmembrane region" description="Helical" evidence="7">
    <location>
        <begin position="418"/>
        <end position="441"/>
    </location>
</feature>
<gene>
    <name evidence="8" type="ORF">LODBEIA_P37030</name>
</gene>
<keyword evidence="2" id="KW-0808">Transferase</keyword>
<keyword evidence="9" id="KW-1185">Reference proteome</keyword>
<name>A0ABP0ZMX2_9ASCO</name>
<protein>
    <recommendedName>
        <fullName evidence="10">Lysophospholipid acyltransferase</fullName>
    </recommendedName>
</protein>
<feature type="transmembrane region" description="Helical" evidence="7">
    <location>
        <begin position="284"/>
        <end position="302"/>
    </location>
</feature>
<evidence type="ECO:0000256" key="1">
    <source>
        <dbReference type="ARBA" id="ARBA00004141"/>
    </source>
</evidence>
<sequence>MISIIQYYVNELSELTKLDHASIKVLVCTLLSYPVGIVFKRLPDRNYTLKNLFIVSVSAFYVFGICNLRSGFATLFIAAMGSYFITRYLSTPNMPWINFLFLMVHLLYNHARLQFFAEYDHTAIDISGAQMILVMKLSAFGWSVYDGKQAPESLTEYNRSRAIKKHPNILPFISYSFFYASLLTGPAFDYADYDRFIRSTLFDDVPEEKRPGTKVRRRIPKSGKEATFKLLQGFFWAFLLLQSPKYADMDYMYSSSFMDTHGFLYRVLYMWVLGFTYRLKYYTIWLIAEGACILCGIGYNGIDPKTGESRWDRVQNIDPCGFETAQNVRGAFEAWNQNTNKWLKHYVYLRVVKPGKKPGFKSTVFTFLTSAAWHGTMPGYYLTFLLGAFLQTIGKYYRRNIRPLFLTADGSPKPTKRVYDLVCWFNTQVAVGFLAQPFVILDLDKSLYCWGTVYFWLVVVVALTFFIYQGPFAKYFKSKRPKKPVASADVAVAKGHLADSQLSAKENRDVSQVVKKKLEKEYDAPALGIPSFDVFQNFDKDELDEDIKHLHEAWDSFKSRKLLQDDDFEGLREAYRKFSDEINSIFHKTKEEIVKEKGKISEELEKEKEKISKGIEVGKEKTMKHE</sequence>
<accession>A0ABP0ZMX2</accession>
<evidence type="ECO:0000256" key="2">
    <source>
        <dbReference type="ARBA" id="ARBA00022679"/>
    </source>
</evidence>
<feature type="transmembrane region" description="Helical" evidence="7">
    <location>
        <begin position="169"/>
        <end position="188"/>
    </location>
</feature>
<comment type="subcellular location">
    <subcellularLocation>
        <location evidence="1">Membrane</location>
        <topology evidence="1">Multi-pass membrane protein</topology>
    </subcellularLocation>
</comment>
<dbReference type="PANTHER" id="PTHR13906">
    <property type="entry name" value="PORCUPINE"/>
    <property type="match status" value="1"/>
</dbReference>
<proteinExistence type="predicted"/>
<dbReference type="InterPro" id="IPR004299">
    <property type="entry name" value="MBOAT_fam"/>
</dbReference>
<feature type="transmembrane region" description="Helical" evidence="7">
    <location>
        <begin position="51"/>
        <end position="81"/>
    </location>
</feature>
<dbReference type="PANTHER" id="PTHR13906:SF4">
    <property type="entry name" value="LYSOPHOSPHOLIPID ACYLTRANSFERASE 6"/>
    <property type="match status" value="1"/>
</dbReference>
<evidence type="ECO:0008006" key="10">
    <source>
        <dbReference type="Google" id="ProtNLM"/>
    </source>
</evidence>
<dbReference type="EMBL" id="OZ022408">
    <property type="protein sequence ID" value="CAK9439603.1"/>
    <property type="molecule type" value="Genomic_DNA"/>
</dbReference>
<evidence type="ECO:0000256" key="4">
    <source>
        <dbReference type="ARBA" id="ARBA00022989"/>
    </source>
</evidence>
<keyword evidence="3 7" id="KW-0812">Transmembrane</keyword>
<feature type="transmembrane region" description="Helical" evidence="7">
    <location>
        <begin position="379"/>
        <end position="397"/>
    </location>
</feature>
<keyword evidence="5 7" id="KW-0472">Membrane</keyword>
<feature type="transmembrane region" description="Helical" evidence="7">
    <location>
        <begin position="263"/>
        <end position="279"/>
    </location>
</feature>
<evidence type="ECO:0000256" key="3">
    <source>
        <dbReference type="ARBA" id="ARBA00022692"/>
    </source>
</evidence>
<feature type="transmembrane region" description="Helical" evidence="7">
    <location>
        <begin position="453"/>
        <end position="473"/>
    </location>
</feature>
<dbReference type="GeneID" id="92208899"/>
<evidence type="ECO:0000256" key="7">
    <source>
        <dbReference type="SAM" id="Phobius"/>
    </source>
</evidence>
<reference evidence="8 9" key="1">
    <citation type="submission" date="2024-03" db="EMBL/GenBank/DDBJ databases">
        <authorList>
            <person name="Brejova B."/>
        </authorList>
    </citation>
    <scope>NUCLEOTIDE SEQUENCE [LARGE SCALE GENOMIC DNA]</scope>
    <source>
        <strain evidence="8 9">CBS 14171</strain>
    </source>
</reference>
<feature type="transmembrane region" description="Helical" evidence="7">
    <location>
        <begin position="21"/>
        <end position="39"/>
    </location>
</feature>
<evidence type="ECO:0000313" key="8">
    <source>
        <dbReference type="EMBL" id="CAK9439603.1"/>
    </source>
</evidence>
<dbReference type="Proteomes" id="UP001497383">
    <property type="component" value="Chromosome 4"/>
</dbReference>
<evidence type="ECO:0000313" key="9">
    <source>
        <dbReference type="Proteomes" id="UP001497383"/>
    </source>
</evidence>
<keyword evidence="6" id="KW-0012">Acyltransferase</keyword>
<feature type="transmembrane region" description="Helical" evidence="7">
    <location>
        <begin position="93"/>
        <end position="111"/>
    </location>
</feature>
<dbReference type="InterPro" id="IPR049941">
    <property type="entry name" value="LPLAT_7/PORCN-like"/>
</dbReference>
<dbReference type="RefSeq" id="XP_066830641.1">
    <property type="nucleotide sequence ID" value="XM_066973843.1"/>
</dbReference>
<dbReference type="Pfam" id="PF03062">
    <property type="entry name" value="MBOAT"/>
    <property type="match status" value="1"/>
</dbReference>